<gene>
    <name evidence="1" type="ORF">Scep_018986</name>
</gene>
<name>A0AAP0IA53_9MAGN</name>
<dbReference type="Proteomes" id="UP001419268">
    <property type="component" value="Unassembled WGS sequence"/>
</dbReference>
<dbReference type="AlphaFoldDB" id="A0AAP0IA53"/>
<comment type="caution">
    <text evidence="1">The sequence shown here is derived from an EMBL/GenBank/DDBJ whole genome shotgun (WGS) entry which is preliminary data.</text>
</comment>
<protein>
    <submittedName>
        <fullName evidence="1">Uncharacterized protein</fullName>
    </submittedName>
</protein>
<reference evidence="1 2" key="1">
    <citation type="submission" date="2024-01" db="EMBL/GenBank/DDBJ databases">
        <title>Genome assemblies of Stephania.</title>
        <authorList>
            <person name="Yang L."/>
        </authorList>
    </citation>
    <scope>NUCLEOTIDE SEQUENCE [LARGE SCALE GENOMIC DNA]</scope>
    <source>
        <strain evidence="1">JXDWG</strain>
        <tissue evidence="1">Leaf</tissue>
    </source>
</reference>
<dbReference type="EMBL" id="JBBNAG010000008">
    <property type="protein sequence ID" value="KAK9111467.1"/>
    <property type="molecule type" value="Genomic_DNA"/>
</dbReference>
<proteinExistence type="predicted"/>
<evidence type="ECO:0000313" key="1">
    <source>
        <dbReference type="EMBL" id="KAK9111467.1"/>
    </source>
</evidence>
<sequence>MISASEKYEAVQGDEGVINVINQKRTQAFQLFNMPSSNYPSCNISLLNSTIINMVSVSLYPLRDRAIANNAAIIGPPRQQTGIRKLL</sequence>
<organism evidence="1 2">
    <name type="scientific">Stephania cephalantha</name>
    <dbReference type="NCBI Taxonomy" id="152367"/>
    <lineage>
        <taxon>Eukaryota</taxon>
        <taxon>Viridiplantae</taxon>
        <taxon>Streptophyta</taxon>
        <taxon>Embryophyta</taxon>
        <taxon>Tracheophyta</taxon>
        <taxon>Spermatophyta</taxon>
        <taxon>Magnoliopsida</taxon>
        <taxon>Ranunculales</taxon>
        <taxon>Menispermaceae</taxon>
        <taxon>Menispermoideae</taxon>
        <taxon>Cissampelideae</taxon>
        <taxon>Stephania</taxon>
    </lineage>
</organism>
<keyword evidence="2" id="KW-1185">Reference proteome</keyword>
<accession>A0AAP0IA53</accession>
<evidence type="ECO:0000313" key="2">
    <source>
        <dbReference type="Proteomes" id="UP001419268"/>
    </source>
</evidence>